<comment type="caution">
    <text evidence="4">The sequence shown here is derived from an EMBL/GenBank/DDBJ whole genome shotgun (WGS) entry which is preliminary data.</text>
</comment>
<dbReference type="InterPro" id="IPR050490">
    <property type="entry name" value="Bact_solute-bd_prot1"/>
</dbReference>
<dbReference type="SUPFAM" id="SSF53850">
    <property type="entry name" value="Periplasmic binding protein-like II"/>
    <property type="match status" value="1"/>
</dbReference>
<dbReference type="PANTHER" id="PTHR43649">
    <property type="entry name" value="ARABINOSE-BINDING PROTEIN-RELATED"/>
    <property type="match status" value="1"/>
</dbReference>
<reference evidence="4" key="1">
    <citation type="journal article" date="2014" name="Front. Microbiol.">
        <title>High frequency of phylogenetically diverse reductive dehalogenase-homologous genes in deep subseafloor sedimentary metagenomes.</title>
        <authorList>
            <person name="Kawai M."/>
            <person name="Futagami T."/>
            <person name="Toyoda A."/>
            <person name="Takaki Y."/>
            <person name="Nishi S."/>
            <person name="Hori S."/>
            <person name="Arai W."/>
            <person name="Tsubouchi T."/>
            <person name="Morono Y."/>
            <person name="Uchiyama I."/>
            <person name="Ito T."/>
            <person name="Fujiyama A."/>
            <person name="Inagaki F."/>
            <person name="Takami H."/>
        </authorList>
    </citation>
    <scope>NUCLEOTIDE SEQUENCE</scope>
    <source>
        <strain evidence="4">Expedition CK06-06</strain>
    </source>
</reference>
<proteinExistence type="inferred from homology"/>
<gene>
    <name evidence="4" type="ORF">S01H4_14754</name>
</gene>
<dbReference type="Pfam" id="PF01547">
    <property type="entry name" value="SBP_bac_1"/>
    <property type="match status" value="1"/>
</dbReference>
<keyword evidence="3" id="KW-0732">Signal</keyword>
<accession>X0Z4V5</accession>
<dbReference type="AlphaFoldDB" id="X0Z4V5"/>
<name>X0Z4V5_9ZZZZ</name>
<dbReference type="EMBL" id="BART01006466">
    <property type="protein sequence ID" value="GAG64089.1"/>
    <property type="molecule type" value="Genomic_DNA"/>
</dbReference>
<evidence type="ECO:0000256" key="1">
    <source>
        <dbReference type="ARBA" id="ARBA00008520"/>
    </source>
</evidence>
<evidence type="ECO:0000256" key="2">
    <source>
        <dbReference type="ARBA" id="ARBA00022448"/>
    </source>
</evidence>
<feature type="non-terminal residue" evidence="4">
    <location>
        <position position="472"/>
    </location>
</feature>
<evidence type="ECO:0000313" key="4">
    <source>
        <dbReference type="EMBL" id="GAG64089.1"/>
    </source>
</evidence>
<keyword evidence="2" id="KW-0813">Transport</keyword>
<evidence type="ECO:0008006" key="5">
    <source>
        <dbReference type="Google" id="ProtNLM"/>
    </source>
</evidence>
<dbReference type="InterPro" id="IPR006059">
    <property type="entry name" value="SBP"/>
</dbReference>
<comment type="similarity">
    <text evidence="1">Belongs to the bacterial solute-binding protein 1 family.</text>
</comment>
<dbReference type="CDD" id="cd13585">
    <property type="entry name" value="PBP2_TMBP_like"/>
    <property type="match status" value="1"/>
</dbReference>
<organism evidence="4">
    <name type="scientific">marine sediment metagenome</name>
    <dbReference type="NCBI Taxonomy" id="412755"/>
    <lineage>
        <taxon>unclassified sequences</taxon>
        <taxon>metagenomes</taxon>
        <taxon>ecological metagenomes</taxon>
    </lineage>
</organism>
<dbReference type="PANTHER" id="PTHR43649:SF34">
    <property type="entry name" value="ABC TRANSPORTER PERIPLASMIC-BINDING PROTEIN YCJN-RELATED"/>
    <property type="match status" value="1"/>
</dbReference>
<dbReference type="Gene3D" id="3.40.190.10">
    <property type="entry name" value="Periplasmic binding protein-like II"/>
    <property type="match status" value="2"/>
</dbReference>
<evidence type="ECO:0000256" key="3">
    <source>
        <dbReference type="ARBA" id="ARBA00022729"/>
    </source>
</evidence>
<sequence>MFPEKRKVVGLVLGVMAGLLLISGVALAQTRVGVILLDAGAMFVLRDMAPEFEKRYPDIKLNIELTAFADIHTKEMNDFIAGTGRYDVIQMDNPWLPEFAGAGFIENLEPWIKKAGLNLRKDYINKWPPGVETDPTIYLESMIVPVLNFYGNWGGELYALPNMPGVQLLYYRKDLFENETEKANFAAKYGYPLEVPTTWKQFRDVAEFFTRPPGLYGLTWSAGKGNMAVQNYYNVAWSWGADCLAFGQGFPNPDDPIQNMPICNSPMGVAALEYFCDLASVMPPGVGAYEWAEITTDFNDGRAAMMLQWSDFIRDVEDPAKSKVAGKTGYALLPGKPDAPANNVPGIIPGEGYASLGGWAIVMNKDSKNKEAAWTFMGWASCLLMTKSEMENYLQVGGTNTGRKDAYFIPTTTGYKVGRYPIELEMYREHIRRRPAIAEETEYEMIVGTEVQKAFIGDKTPKQALDDAAEQM</sequence>
<protein>
    <recommendedName>
        <fullName evidence="5">Sugar ABC transporter substrate-binding protein</fullName>
    </recommendedName>
</protein>